<feature type="signal peptide" evidence="1">
    <location>
        <begin position="1"/>
        <end position="35"/>
    </location>
</feature>
<dbReference type="SUPFAM" id="SSF58104">
    <property type="entry name" value="Methyl-accepting chemotaxis protein (MCP) signaling domain"/>
    <property type="match status" value="1"/>
</dbReference>
<feature type="chain" id="PRO_5045046395" description="X-X-X-Leu-X-X-Gly heptad repeats" evidence="1">
    <location>
        <begin position="36"/>
        <end position="611"/>
    </location>
</feature>
<dbReference type="RefSeq" id="WP_153971687.1">
    <property type="nucleotide sequence ID" value="NZ_JACRWE010000003.1"/>
</dbReference>
<evidence type="ECO:0000313" key="2">
    <source>
        <dbReference type="EMBL" id="MBC5996845.1"/>
    </source>
</evidence>
<proteinExistence type="predicted"/>
<reference evidence="2 3" key="1">
    <citation type="submission" date="2020-08" db="EMBL/GenBank/DDBJ databases">
        <authorList>
            <person name="Liu C."/>
            <person name="Sun Q."/>
        </authorList>
    </citation>
    <scope>NUCLEOTIDE SEQUENCE [LARGE SCALE GENOMIC DNA]</scope>
    <source>
        <strain evidence="2 3">NSJ-18</strain>
    </source>
</reference>
<keyword evidence="1" id="KW-0732">Signal</keyword>
<accession>A0ABR7JPR5</accession>
<evidence type="ECO:0000256" key="1">
    <source>
        <dbReference type="SAM" id="SignalP"/>
    </source>
</evidence>
<dbReference type="EMBL" id="JACRWE010000003">
    <property type="protein sequence ID" value="MBC5996845.1"/>
    <property type="molecule type" value="Genomic_DNA"/>
</dbReference>
<comment type="caution">
    <text evidence="2">The sequence shown here is derived from an EMBL/GenBank/DDBJ whole genome shotgun (WGS) entry which is preliminary data.</text>
</comment>
<protein>
    <recommendedName>
        <fullName evidence="4">X-X-X-Leu-X-X-Gly heptad repeats</fullName>
    </recommendedName>
</protein>
<name>A0ABR7JPR5_9FIRM</name>
<gene>
    <name evidence="2" type="ORF">H8923_08740</name>
</gene>
<sequence>MNSHMKNSNYNNTKKATAFVITATVLMSNILPVFADGNTPKEEVVYAKLNEDGKINNIYVVNGFDSNKDIVDYGNYSNVLNLSTDDKLNYISGVLNAKAPNIDGKFYYQGELESDELPWNISLKYYLDGKLITSEELAGKSGKLEIKLDITQNKNINAVFYDNYALQIALTLNGDSCKNVVSEDATIANVGSTKSINYIKLPGTDANYTLTADVTDFEMDAISINGMNMAISVDVDASEMTGDLNTLVEAIESVNDGTGTLKDGLDKYTIGVNSLHNGTSELKNGVSQYKTGVTSLDSGIESLSSGIGEYKTGVKAIYKNSNDLLLGLEEVNSGMKSFEGGLSQVKEGSNAFNQGLSELSKGSIGYKQALESNINSVKSSIDKIKSNLTGEQLEALQIELVKLEKGAEGILDGYNLIDSGIKSTTSRYDELNSGINNLYTNISPLKSGINGIYNGMGKFNTGVGQLVQGIDGIDSGAKELKGGSSQLVTGIKSIDTGVTGLNDGSIQLVSGISEINKGASKLSSGTNELNSQTNSMPEEIDKQINEIMEKYSGKDFKPASFVSEENTNIESVQFAMRTDGVYKLEDEVKEVEDVKEEKPSIWELFLALFNK</sequence>
<dbReference type="Gene3D" id="1.10.287.950">
    <property type="entry name" value="Methyl-accepting chemotaxis protein"/>
    <property type="match status" value="2"/>
</dbReference>
<dbReference type="InterPro" id="IPR023908">
    <property type="entry name" value="xxxLxxG_rpt"/>
</dbReference>
<keyword evidence="3" id="KW-1185">Reference proteome</keyword>
<dbReference type="NCBIfam" id="TIGR03057">
    <property type="entry name" value="xxxLxxG_by_4"/>
    <property type="match status" value="2"/>
</dbReference>
<dbReference type="Proteomes" id="UP000609849">
    <property type="component" value="Unassembled WGS sequence"/>
</dbReference>
<evidence type="ECO:0000313" key="3">
    <source>
        <dbReference type="Proteomes" id="UP000609849"/>
    </source>
</evidence>
<evidence type="ECO:0008006" key="4">
    <source>
        <dbReference type="Google" id="ProtNLM"/>
    </source>
</evidence>
<organism evidence="2 3">
    <name type="scientific">Romboutsia faecis</name>
    <dbReference type="NCBI Taxonomy" id="2764597"/>
    <lineage>
        <taxon>Bacteria</taxon>
        <taxon>Bacillati</taxon>
        <taxon>Bacillota</taxon>
        <taxon>Clostridia</taxon>
        <taxon>Peptostreptococcales</taxon>
        <taxon>Peptostreptococcaceae</taxon>
        <taxon>Romboutsia</taxon>
    </lineage>
</organism>